<dbReference type="Gene3D" id="3.30.200.20">
    <property type="entry name" value="Phosphorylase Kinase, domain 1"/>
    <property type="match status" value="1"/>
</dbReference>
<feature type="signal peptide" evidence="12">
    <location>
        <begin position="1"/>
        <end position="19"/>
    </location>
</feature>
<dbReference type="Gene3D" id="3.10.110.10">
    <property type="entry name" value="Ubiquitin Conjugating Enzyme"/>
    <property type="match status" value="1"/>
</dbReference>
<evidence type="ECO:0000313" key="15">
    <source>
        <dbReference type="EMBL" id="KAH0889064.1"/>
    </source>
</evidence>
<dbReference type="InterPro" id="IPR001611">
    <property type="entry name" value="Leu-rich_rpt"/>
</dbReference>
<keyword evidence="6" id="KW-0833">Ubl conjugation pathway</keyword>
<evidence type="ECO:0000256" key="11">
    <source>
        <dbReference type="SAM" id="Phobius"/>
    </source>
</evidence>
<keyword evidence="2" id="KW-0433">Leucine-rich repeat</keyword>
<dbReference type="InterPro" id="IPR001245">
    <property type="entry name" value="Ser-Thr/Tyr_kinase_cat_dom"/>
</dbReference>
<protein>
    <recommendedName>
        <fullName evidence="17">Protein kinase domain-containing protein</fullName>
    </recommendedName>
</protein>
<name>A0ABQ8A961_BRANA</name>
<dbReference type="PANTHER" id="PTHR48010:SF1">
    <property type="entry name" value="PROTEIN KINASE DOMAIN-CONTAINING PROTEIN"/>
    <property type="match status" value="1"/>
</dbReference>
<dbReference type="Gene3D" id="1.10.510.10">
    <property type="entry name" value="Transferase(Phosphotransferase) domain 1"/>
    <property type="match status" value="1"/>
</dbReference>
<comment type="caution">
    <text evidence="15">The sequence shown here is derived from an EMBL/GenBank/DDBJ whole genome shotgun (WGS) entry which is preliminary data.</text>
</comment>
<keyword evidence="3" id="KW-0808">Transferase</keyword>
<evidence type="ECO:0000256" key="5">
    <source>
        <dbReference type="ARBA" id="ARBA00022737"/>
    </source>
</evidence>
<keyword evidence="4 11" id="KW-0812">Transmembrane</keyword>
<evidence type="ECO:0000313" key="16">
    <source>
        <dbReference type="Proteomes" id="UP000824890"/>
    </source>
</evidence>
<dbReference type="InterPro" id="IPR032675">
    <property type="entry name" value="LRR_dom_sf"/>
</dbReference>
<dbReference type="PANTHER" id="PTHR48010">
    <property type="entry name" value="OS05G0588300 PROTEIN"/>
    <property type="match status" value="1"/>
</dbReference>
<evidence type="ECO:0000259" key="14">
    <source>
        <dbReference type="PROSITE" id="PS50127"/>
    </source>
</evidence>
<dbReference type="InterPro" id="IPR016135">
    <property type="entry name" value="UBQ-conjugating_enzyme/RWD"/>
</dbReference>
<dbReference type="EMBL" id="JAGKQM010000013">
    <property type="protein sequence ID" value="KAH0889064.1"/>
    <property type="molecule type" value="Genomic_DNA"/>
</dbReference>
<evidence type="ECO:0000256" key="7">
    <source>
        <dbReference type="ARBA" id="ARBA00022989"/>
    </source>
</evidence>
<evidence type="ECO:0000256" key="8">
    <source>
        <dbReference type="ARBA" id="ARBA00023136"/>
    </source>
</evidence>
<dbReference type="Pfam" id="PF08263">
    <property type="entry name" value="LRRNT_2"/>
    <property type="match status" value="1"/>
</dbReference>
<evidence type="ECO:0000256" key="1">
    <source>
        <dbReference type="ARBA" id="ARBA00004370"/>
    </source>
</evidence>
<dbReference type="InterPro" id="IPR011009">
    <property type="entry name" value="Kinase-like_dom_sf"/>
</dbReference>
<accession>A0ABQ8A961</accession>
<evidence type="ECO:0000256" key="3">
    <source>
        <dbReference type="ARBA" id="ARBA00022679"/>
    </source>
</evidence>
<feature type="transmembrane region" description="Helical" evidence="11">
    <location>
        <begin position="232"/>
        <end position="255"/>
    </location>
</feature>
<dbReference type="InterPro" id="IPR050994">
    <property type="entry name" value="At_inactive_RLKs"/>
</dbReference>
<dbReference type="PROSITE" id="PS50127">
    <property type="entry name" value="UBC_2"/>
    <property type="match status" value="1"/>
</dbReference>
<keyword evidence="5" id="KW-0677">Repeat</keyword>
<keyword evidence="16" id="KW-1185">Reference proteome</keyword>
<evidence type="ECO:0000256" key="4">
    <source>
        <dbReference type="ARBA" id="ARBA00022692"/>
    </source>
</evidence>
<evidence type="ECO:0000256" key="9">
    <source>
        <dbReference type="PROSITE-ProRule" id="PRU10133"/>
    </source>
</evidence>
<feature type="domain" description="Protein kinase" evidence="13">
    <location>
        <begin position="304"/>
        <end position="648"/>
    </location>
</feature>
<dbReference type="InterPro" id="IPR013210">
    <property type="entry name" value="LRR_N_plant-typ"/>
</dbReference>
<dbReference type="PROSITE" id="PS00183">
    <property type="entry name" value="UBC_1"/>
    <property type="match status" value="1"/>
</dbReference>
<feature type="domain" description="UBC core" evidence="14">
    <location>
        <begin position="521"/>
        <end position="667"/>
    </location>
</feature>
<feature type="region of interest" description="Disordered" evidence="10">
    <location>
        <begin position="460"/>
        <end position="479"/>
    </location>
</feature>
<dbReference type="CDD" id="cd23792">
    <property type="entry name" value="UBCc_UBE2D"/>
    <property type="match status" value="1"/>
</dbReference>
<dbReference type="SUPFAM" id="SSF54495">
    <property type="entry name" value="UBC-like"/>
    <property type="match status" value="1"/>
</dbReference>
<proteinExistence type="predicted"/>
<dbReference type="InterPro" id="IPR023313">
    <property type="entry name" value="UBQ-conjugating_AS"/>
</dbReference>
<keyword evidence="12" id="KW-0732">Signal</keyword>
<dbReference type="Gene3D" id="3.80.10.10">
    <property type="entry name" value="Ribonuclease Inhibitor"/>
    <property type="match status" value="1"/>
</dbReference>
<sequence length="668" mass="75384">MKSQVLVLVLVGAIFCIEAETIREDKHALLQFVSNITHSHSLNWSPTLSICTKWTGVTCDSNHSYVVGLHLAATGLRGHLQLKDIARLTNLRFLILSSNNISGPFPPSFQALKNLTELRLDFNEFSGPLPDEFSYWERLRVLDLSNNRFDGSIPSSIEKLAQLHSLNLAYNKFSGEIPNLHVPGLKLLDLAHNNLTGTVPQSLQRFPLSAFVGNSVSSSKLAPVRKHHHNHAVLVIALSACFATLALLSILLVIIHNREEQRRSTKEKPSKRRNDSDPNLGEGGNKIVFFEGKNLVFDLEDLLRASAEVLGKGPFGTTYKVDVEDSATIVVKRIKEVCVPRREFEQQIEHLGSIKHENVATLRGYFYSKEEKLVVYDYYEHGKVGNLVRWVNSVVREEWTGEVFDEELMRCTQVEEEMVEMLQVGMVCTARLPEKRPKMSEVVRMVEEIRPEKLASGYRSEVSTGSTPIGIQDERTREDSHGARYNETLPWMAIKIRCPRFFSVVLRPTLILEPIVRFLDMASKRILKELKDLQKDPPTSCSAGPVAEDMFHWQATIMGPTDSPYAGGVFLVTIHFPPDYPFKPPKVAFRTKVFHPNINSNGSICLDILKEQWSPALTISKVLLSICSLLTDPNPDDPLVPEIAHMYKTDKNKYESTARSWTQKYAMG</sequence>
<dbReference type="InterPro" id="IPR000608">
    <property type="entry name" value="UBC"/>
</dbReference>
<dbReference type="InterPro" id="IPR000719">
    <property type="entry name" value="Prot_kinase_dom"/>
</dbReference>
<evidence type="ECO:0000256" key="12">
    <source>
        <dbReference type="SAM" id="SignalP"/>
    </source>
</evidence>
<keyword evidence="8 11" id="KW-0472">Membrane</keyword>
<evidence type="ECO:0008006" key="17">
    <source>
        <dbReference type="Google" id="ProtNLM"/>
    </source>
</evidence>
<keyword evidence="7 11" id="KW-1133">Transmembrane helix</keyword>
<feature type="active site" description="Glycyl thioester intermediate" evidence="9">
    <location>
        <position position="605"/>
    </location>
</feature>
<dbReference type="SMART" id="SM00212">
    <property type="entry name" value="UBCc"/>
    <property type="match status" value="1"/>
</dbReference>
<organism evidence="15 16">
    <name type="scientific">Brassica napus</name>
    <name type="common">Rape</name>
    <dbReference type="NCBI Taxonomy" id="3708"/>
    <lineage>
        <taxon>Eukaryota</taxon>
        <taxon>Viridiplantae</taxon>
        <taxon>Streptophyta</taxon>
        <taxon>Embryophyta</taxon>
        <taxon>Tracheophyta</taxon>
        <taxon>Spermatophyta</taxon>
        <taxon>Magnoliopsida</taxon>
        <taxon>eudicotyledons</taxon>
        <taxon>Gunneridae</taxon>
        <taxon>Pentapetalae</taxon>
        <taxon>rosids</taxon>
        <taxon>malvids</taxon>
        <taxon>Brassicales</taxon>
        <taxon>Brassicaceae</taxon>
        <taxon>Brassiceae</taxon>
        <taxon>Brassica</taxon>
    </lineage>
</organism>
<dbReference type="SUPFAM" id="SSF56112">
    <property type="entry name" value="Protein kinase-like (PK-like)"/>
    <property type="match status" value="1"/>
</dbReference>
<evidence type="ECO:0000256" key="6">
    <source>
        <dbReference type="ARBA" id="ARBA00022786"/>
    </source>
</evidence>
<evidence type="ECO:0000256" key="10">
    <source>
        <dbReference type="SAM" id="MobiDB-lite"/>
    </source>
</evidence>
<dbReference type="Pfam" id="PF07714">
    <property type="entry name" value="PK_Tyr_Ser-Thr"/>
    <property type="match status" value="1"/>
</dbReference>
<dbReference type="Proteomes" id="UP000824890">
    <property type="component" value="Unassembled WGS sequence"/>
</dbReference>
<dbReference type="PROSITE" id="PS50011">
    <property type="entry name" value="PROTEIN_KINASE_DOM"/>
    <property type="match status" value="1"/>
</dbReference>
<gene>
    <name evidence="15" type="ORF">HID58_051493</name>
</gene>
<dbReference type="SUPFAM" id="SSF52058">
    <property type="entry name" value="L domain-like"/>
    <property type="match status" value="1"/>
</dbReference>
<comment type="subcellular location">
    <subcellularLocation>
        <location evidence="1">Membrane</location>
    </subcellularLocation>
</comment>
<dbReference type="Pfam" id="PF00560">
    <property type="entry name" value="LRR_1"/>
    <property type="match status" value="5"/>
</dbReference>
<reference evidence="15 16" key="1">
    <citation type="submission" date="2021-05" db="EMBL/GenBank/DDBJ databases">
        <title>Genome Assembly of Synthetic Allotetraploid Brassica napus Reveals Homoeologous Exchanges between Subgenomes.</title>
        <authorList>
            <person name="Davis J.T."/>
        </authorList>
    </citation>
    <scope>NUCLEOTIDE SEQUENCE [LARGE SCALE GENOMIC DNA]</scope>
    <source>
        <strain evidence="16">cv. Da-Ae</strain>
        <tissue evidence="15">Seedling</tissue>
    </source>
</reference>
<evidence type="ECO:0000256" key="2">
    <source>
        <dbReference type="ARBA" id="ARBA00022614"/>
    </source>
</evidence>
<evidence type="ECO:0000259" key="13">
    <source>
        <dbReference type="PROSITE" id="PS50011"/>
    </source>
</evidence>
<dbReference type="Pfam" id="PF00179">
    <property type="entry name" value="UQ_con"/>
    <property type="match status" value="1"/>
</dbReference>
<feature type="chain" id="PRO_5046575350" description="Protein kinase domain-containing protein" evidence="12">
    <location>
        <begin position="20"/>
        <end position="668"/>
    </location>
</feature>